<dbReference type="PIRSF" id="PIRSF017082">
    <property type="entry name" value="YflP"/>
    <property type="match status" value="1"/>
</dbReference>
<feature type="chain" id="PRO_5028885336" evidence="2">
    <location>
        <begin position="30"/>
        <end position="328"/>
    </location>
</feature>
<dbReference type="InterPro" id="IPR042100">
    <property type="entry name" value="Bug_dom1"/>
</dbReference>
<feature type="signal peptide" evidence="2">
    <location>
        <begin position="1"/>
        <end position="29"/>
    </location>
</feature>
<dbReference type="CDD" id="cd07012">
    <property type="entry name" value="PBP2_Bug_TTT"/>
    <property type="match status" value="1"/>
</dbReference>
<dbReference type="InterPro" id="IPR005064">
    <property type="entry name" value="BUG"/>
</dbReference>
<dbReference type="Gene3D" id="3.40.190.10">
    <property type="entry name" value="Periplasmic binding protein-like II"/>
    <property type="match status" value="1"/>
</dbReference>
<evidence type="ECO:0000256" key="2">
    <source>
        <dbReference type="SAM" id="SignalP"/>
    </source>
</evidence>
<dbReference type="AlphaFoldDB" id="A0A6S6ZYR5"/>
<sequence>MTTPINPARRRFSLGAMTLLAGAPFVARAEDSWPNRPVTIVVPFSPGGNTDLIARMMAEKLGQRIGKPFIVDNRGGAGGLIAAEYVARAKADGQTLFMSTMTQIVTAPMTNKIRYDPIRDFAPIINVGGNPFVLAASARHGFKTLADLVDYGRANPGALNVGHAGTGGLTHLSALLFLTRAGVQATMVPYRGGAQALADVLAGQIDLYSASVSEVLPHAATGKLSLLAVSSAKRLPQLPDLPAIAETYPGHVVETWNGLVGPTGMPEAVLARLADEGRRIVADPAFRTRLEEAGITPYGELRDAFATRIKTEQGLWQPVIEAAGIEPQ</sequence>
<dbReference type="RefSeq" id="WP_246288803.1">
    <property type="nucleotide sequence ID" value="NZ_CADIJO010000008.1"/>
</dbReference>
<evidence type="ECO:0000256" key="1">
    <source>
        <dbReference type="ARBA" id="ARBA00006987"/>
    </source>
</evidence>
<proteinExistence type="inferred from homology"/>
<protein>
    <submittedName>
        <fullName evidence="3">Uncharacterized protein</fullName>
    </submittedName>
</protein>
<dbReference type="Gene3D" id="3.40.190.150">
    <property type="entry name" value="Bordetella uptake gene, domain 1"/>
    <property type="match status" value="1"/>
</dbReference>
<evidence type="ECO:0000313" key="4">
    <source>
        <dbReference type="Proteomes" id="UP000494111"/>
    </source>
</evidence>
<dbReference type="SUPFAM" id="SSF53850">
    <property type="entry name" value="Periplasmic binding protein-like II"/>
    <property type="match status" value="1"/>
</dbReference>
<dbReference type="EMBL" id="CADIJO010000008">
    <property type="protein sequence ID" value="CAB3703746.1"/>
    <property type="molecule type" value="Genomic_DNA"/>
</dbReference>
<name>A0A6S6ZYR5_9BURK</name>
<dbReference type="Pfam" id="PF03401">
    <property type="entry name" value="TctC"/>
    <property type="match status" value="1"/>
</dbReference>
<dbReference type="PANTHER" id="PTHR42928">
    <property type="entry name" value="TRICARBOXYLATE-BINDING PROTEIN"/>
    <property type="match status" value="1"/>
</dbReference>
<organism evidence="3 4">
    <name type="scientific">Achromobacter deleyi</name>
    <dbReference type="NCBI Taxonomy" id="1353891"/>
    <lineage>
        <taxon>Bacteria</taxon>
        <taxon>Pseudomonadati</taxon>
        <taxon>Pseudomonadota</taxon>
        <taxon>Betaproteobacteria</taxon>
        <taxon>Burkholderiales</taxon>
        <taxon>Alcaligenaceae</taxon>
        <taxon>Achromobacter</taxon>
    </lineage>
</organism>
<dbReference type="PANTHER" id="PTHR42928:SF5">
    <property type="entry name" value="BLR1237 PROTEIN"/>
    <property type="match status" value="1"/>
</dbReference>
<comment type="similarity">
    <text evidence="1">Belongs to the UPF0065 (bug) family.</text>
</comment>
<gene>
    <name evidence="3" type="ORF">LMG3458_02804</name>
</gene>
<accession>A0A6S6ZYR5</accession>
<dbReference type="Proteomes" id="UP000494111">
    <property type="component" value="Unassembled WGS sequence"/>
</dbReference>
<reference evidence="3 4" key="1">
    <citation type="submission" date="2020-04" db="EMBL/GenBank/DDBJ databases">
        <authorList>
            <person name="De Canck E."/>
        </authorList>
    </citation>
    <scope>NUCLEOTIDE SEQUENCE [LARGE SCALE GENOMIC DNA]</scope>
    <source>
        <strain evidence="3 4">LMG 3458</strain>
    </source>
</reference>
<evidence type="ECO:0000313" key="3">
    <source>
        <dbReference type="EMBL" id="CAB3703746.1"/>
    </source>
</evidence>
<keyword evidence="2" id="KW-0732">Signal</keyword>